<proteinExistence type="predicted"/>
<evidence type="ECO:0000313" key="1">
    <source>
        <dbReference type="EMBL" id="KIK54233.1"/>
    </source>
</evidence>
<protein>
    <submittedName>
        <fullName evidence="1">Uncharacterized protein</fullName>
    </submittedName>
</protein>
<organism evidence="1 2">
    <name type="scientific">Collybiopsis luxurians FD-317 M1</name>
    <dbReference type="NCBI Taxonomy" id="944289"/>
    <lineage>
        <taxon>Eukaryota</taxon>
        <taxon>Fungi</taxon>
        <taxon>Dikarya</taxon>
        <taxon>Basidiomycota</taxon>
        <taxon>Agaricomycotina</taxon>
        <taxon>Agaricomycetes</taxon>
        <taxon>Agaricomycetidae</taxon>
        <taxon>Agaricales</taxon>
        <taxon>Marasmiineae</taxon>
        <taxon>Omphalotaceae</taxon>
        <taxon>Collybiopsis</taxon>
        <taxon>Collybiopsis luxurians</taxon>
    </lineage>
</organism>
<dbReference type="AlphaFoldDB" id="A0A0D0CGZ2"/>
<keyword evidence="2" id="KW-1185">Reference proteome</keyword>
<gene>
    <name evidence="1" type="ORF">GYMLUDRAFT_48898</name>
</gene>
<evidence type="ECO:0000313" key="2">
    <source>
        <dbReference type="Proteomes" id="UP000053593"/>
    </source>
</evidence>
<accession>A0A0D0CGZ2</accession>
<dbReference type="HOGENOM" id="CLU_2549132_0_0_1"/>
<dbReference type="Proteomes" id="UP000053593">
    <property type="component" value="Unassembled WGS sequence"/>
</dbReference>
<feature type="non-terminal residue" evidence="1">
    <location>
        <position position="83"/>
    </location>
</feature>
<sequence>MVSVCRYAPQSDGCVTARNSAPRLLCVRREPSGPGTSRGIIDYGPKLRVDQCQTESGQQKVVISEGLVKGMDAQNSERREDEL</sequence>
<dbReference type="EMBL" id="KN834818">
    <property type="protein sequence ID" value="KIK54233.1"/>
    <property type="molecule type" value="Genomic_DNA"/>
</dbReference>
<reference evidence="1 2" key="1">
    <citation type="submission" date="2014-04" db="EMBL/GenBank/DDBJ databases">
        <title>Evolutionary Origins and Diversification of the Mycorrhizal Mutualists.</title>
        <authorList>
            <consortium name="DOE Joint Genome Institute"/>
            <consortium name="Mycorrhizal Genomics Consortium"/>
            <person name="Kohler A."/>
            <person name="Kuo A."/>
            <person name="Nagy L.G."/>
            <person name="Floudas D."/>
            <person name="Copeland A."/>
            <person name="Barry K.W."/>
            <person name="Cichocki N."/>
            <person name="Veneault-Fourrey C."/>
            <person name="LaButti K."/>
            <person name="Lindquist E.A."/>
            <person name="Lipzen A."/>
            <person name="Lundell T."/>
            <person name="Morin E."/>
            <person name="Murat C."/>
            <person name="Riley R."/>
            <person name="Ohm R."/>
            <person name="Sun H."/>
            <person name="Tunlid A."/>
            <person name="Henrissat B."/>
            <person name="Grigoriev I.V."/>
            <person name="Hibbett D.S."/>
            <person name="Martin F."/>
        </authorList>
    </citation>
    <scope>NUCLEOTIDE SEQUENCE [LARGE SCALE GENOMIC DNA]</scope>
    <source>
        <strain evidence="1 2">FD-317 M1</strain>
    </source>
</reference>
<name>A0A0D0CGZ2_9AGAR</name>